<comment type="subcellular location">
    <subcellularLocation>
        <location evidence="1">Cell membrane</location>
        <topology evidence="1">Multi-pass membrane protein</topology>
    </subcellularLocation>
</comment>
<dbReference type="InterPro" id="IPR001851">
    <property type="entry name" value="ABC_transp_permease"/>
</dbReference>
<feature type="transmembrane region" description="Helical" evidence="7">
    <location>
        <begin position="368"/>
        <end position="388"/>
    </location>
</feature>
<keyword evidence="3 7" id="KW-0812">Transmembrane</keyword>
<evidence type="ECO:0000256" key="7">
    <source>
        <dbReference type="SAM" id="Phobius"/>
    </source>
</evidence>
<proteinExistence type="predicted"/>
<dbReference type="RefSeq" id="WP_344209911.1">
    <property type="nucleotide sequence ID" value="NZ_BAAAOS010000007.1"/>
</dbReference>
<dbReference type="PANTHER" id="PTHR47089">
    <property type="entry name" value="ABC TRANSPORTER, PERMEASE PROTEIN"/>
    <property type="match status" value="1"/>
</dbReference>
<evidence type="ECO:0000256" key="4">
    <source>
        <dbReference type="ARBA" id="ARBA00022989"/>
    </source>
</evidence>
<evidence type="ECO:0000256" key="2">
    <source>
        <dbReference type="ARBA" id="ARBA00022475"/>
    </source>
</evidence>
<feature type="transmembrane region" description="Helical" evidence="7">
    <location>
        <begin position="136"/>
        <end position="153"/>
    </location>
</feature>
<evidence type="ECO:0000313" key="8">
    <source>
        <dbReference type="EMBL" id="GAA1557303.1"/>
    </source>
</evidence>
<keyword evidence="9" id="KW-1185">Reference proteome</keyword>
<dbReference type="PANTHER" id="PTHR47089:SF1">
    <property type="entry name" value="GUANOSINE ABC TRANSPORTER PERMEASE PROTEIN NUPP"/>
    <property type="match status" value="1"/>
</dbReference>
<feature type="transmembrane region" description="Helical" evidence="7">
    <location>
        <begin position="239"/>
        <end position="257"/>
    </location>
</feature>
<organism evidence="8 9">
    <name type="scientific">Kribbella sancticallisti</name>
    <dbReference type="NCBI Taxonomy" id="460087"/>
    <lineage>
        <taxon>Bacteria</taxon>
        <taxon>Bacillati</taxon>
        <taxon>Actinomycetota</taxon>
        <taxon>Actinomycetes</taxon>
        <taxon>Propionibacteriales</taxon>
        <taxon>Kribbellaceae</taxon>
        <taxon>Kribbella</taxon>
    </lineage>
</organism>
<accession>A0ABN2CGL3</accession>
<evidence type="ECO:0000256" key="3">
    <source>
        <dbReference type="ARBA" id="ARBA00022692"/>
    </source>
</evidence>
<keyword evidence="2" id="KW-1003">Cell membrane</keyword>
<feature type="transmembrane region" description="Helical" evidence="7">
    <location>
        <begin position="106"/>
        <end position="124"/>
    </location>
</feature>
<dbReference type="EMBL" id="BAAAOS010000007">
    <property type="protein sequence ID" value="GAA1557303.1"/>
    <property type="molecule type" value="Genomic_DNA"/>
</dbReference>
<sequence>MSNDTTTGPADGSTAPAGPAAPAKQPRGSSLPNWAVQGLVSLSAIVLALVVGAVLIIVGDDQVKAAVGYFGAAPMDTFSAAFSAVGEAYKALAVGALGGLSPISESLTQATPLICGGLAVSLAFRTGLFNIGAQGQLIIGAILAAWVGFAWHLPPGIHLIVAILAGLIGGAIWGGVVGLLKARTGAHEVIVTIMLNYVAIYLLQWLLTTSTFKRPGREDPISPIVDPNAQYPQFGDTRLHLGFLLALLAAGFVWWLLNRSTVGFELRAVGANADASRTAGMSVGRAYFIAMVVAGALAGLAGTQQVLGTDLPLTDGVAASVGFDAITVALLGRGTPLGTVLAGLLFGALNAGGLQMQLQTQTPNTLTTVLQATIVLFVAAPALVRSIFRFLPKERGVGAILAKGWNG</sequence>
<feature type="transmembrane region" description="Helical" evidence="7">
    <location>
        <begin position="338"/>
        <end position="356"/>
    </location>
</feature>
<evidence type="ECO:0000256" key="6">
    <source>
        <dbReference type="SAM" id="MobiDB-lite"/>
    </source>
</evidence>
<evidence type="ECO:0000256" key="1">
    <source>
        <dbReference type="ARBA" id="ARBA00004651"/>
    </source>
</evidence>
<name>A0ABN2CGL3_9ACTN</name>
<dbReference type="Proteomes" id="UP001500393">
    <property type="component" value="Unassembled WGS sequence"/>
</dbReference>
<keyword evidence="4 7" id="KW-1133">Transmembrane helix</keyword>
<keyword evidence="5 7" id="KW-0472">Membrane</keyword>
<dbReference type="CDD" id="cd06580">
    <property type="entry name" value="TM_PBP1_transp_TpRbsC_like"/>
    <property type="match status" value="1"/>
</dbReference>
<feature type="region of interest" description="Disordered" evidence="6">
    <location>
        <begin position="1"/>
        <end position="27"/>
    </location>
</feature>
<feature type="transmembrane region" description="Helical" evidence="7">
    <location>
        <begin position="66"/>
        <end position="86"/>
    </location>
</feature>
<reference evidence="8 9" key="1">
    <citation type="journal article" date="2019" name="Int. J. Syst. Evol. Microbiol.">
        <title>The Global Catalogue of Microorganisms (GCM) 10K type strain sequencing project: providing services to taxonomists for standard genome sequencing and annotation.</title>
        <authorList>
            <consortium name="The Broad Institute Genomics Platform"/>
            <consortium name="The Broad Institute Genome Sequencing Center for Infectious Disease"/>
            <person name="Wu L."/>
            <person name="Ma J."/>
        </authorList>
    </citation>
    <scope>NUCLEOTIDE SEQUENCE [LARGE SCALE GENOMIC DNA]</scope>
    <source>
        <strain evidence="8 9">JCM 14969</strain>
    </source>
</reference>
<feature type="compositionally biased region" description="Low complexity" evidence="6">
    <location>
        <begin position="1"/>
        <end position="23"/>
    </location>
</feature>
<evidence type="ECO:0000256" key="5">
    <source>
        <dbReference type="ARBA" id="ARBA00023136"/>
    </source>
</evidence>
<gene>
    <name evidence="8" type="ORF">GCM10009789_08340</name>
</gene>
<protein>
    <recommendedName>
        <fullName evidence="10">Nucleoside ABC transporter membrane protein</fullName>
    </recommendedName>
</protein>
<feature type="transmembrane region" description="Helical" evidence="7">
    <location>
        <begin position="34"/>
        <end position="59"/>
    </location>
</feature>
<feature type="transmembrane region" description="Helical" evidence="7">
    <location>
        <begin position="189"/>
        <end position="207"/>
    </location>
</feature>
<dbReference type="Pfam" id="PF02653">
    <property type="entry name" value="BPD_transp_2"/>
    <property type="match status" value="1"/>
</dbReference>
<feature type="transmembrane region" description="Helical" evidence="7">
    <location>
        <begin position="159"/>
        <end position="180"/>
    </location>
</feature>
<feature type="transmembrane region" description="Helical" evidence="7">
    <location>
        <begin position="286"/>
        <end position="307"/>
    </location>
</feature>
<comment type="caution">
    <text evidence="8">The sequence shown here is derived from an EMBL/GenBank/DDBJ whole genome shotgun (WGS) entry which is preliminary data.</text>
</comment>
<evidence type="ECO:0000313" key="9">
    <source>
        <dbReference type="Proteomes" id="UP001500393"/>
    </source>
</evidence>
<evidence type="ECO:0008006" key="10">
    <source>
        <dbReference type="Google" id="ProtNLM"/>
    </source>
</evidence>